<feature type="domain" description="SF3 helicase" evidence="9">
    <location>
        <begin position="550"/>
        <end position="701"/>
    </location>
</feature>
<dbReference type="EC" id="2.7.7.7" evidence="1"/>
<dbReference type="InterPro" id="IPR019760">
    <property type="entry name" value="DNA-dir_DNA_pol_A_CS"/>
</dbReference>
<evidence type="ECO:0000256" key="8">
    <source>
        <dbReference type="SAM" id="MobiDB-lite"/>
    </source>
</evidence>
<dbReference type="InterPro" id="IPR043502">
    <property type="entry name" value="DNA/RNA_pol_sf"/>
</dbReference>
<dbReference type="SMART" id="SM00943">
    <property type="entry name" value="Prim-Pol"/>
    <property type="match status" value="1"/>
</dbReference>
<keyword evidence="11" id="KW-1185">Reference proteome</keyword>
<dbReference type="PROSITE" id="PS51206">
    <property type="entry name" value="SF3_HELICASE_1"/>
    <property type="match status" value="1"/>
</dbReference>
<dbReference type="Gene3D" id="3.40.50.300">
    <property type="entry name" value="P-loop containing nucleotide triphosphate hydrolases"/>
    <property type="match status" value="1"/>
</dbReference>
<dbReference type="Gene3D" id="1.10.150.20">
    <property type="entry name" value="5' to 3' exonuclease, C-terminal subdomain"/>
    <property type="match status" value="1"/>
</dbReference>
<feature type="compositionally biased region" description="Low complexity" evidence="8">
    <location>
        <begin position="835"/>
        <end position="852"/>
    </location>
</feature>
<sequence length="1629" mass="174023">MIDDAPPGPPAGAFAAGVLGYQQAGWPCILPVPAHTKHPPPVGFTGADGRDTEPLQLVQWVGSHGAHSIALRLPDNGEWAVIGVDVDHYDKGKVAKRGAETLAAREAEWGSLPDTWCSTARGTDTAAGPSRILFFRVPSGRYRTKLGPDIEVIQRHHRYAVVAPSDNPAAGEGARYRWYGPDGRPLPDGEVPKPIELPELPARWIEGLREGATEAGPAAASRDAGQVLLAQLEDDSRPACAEIYSAAQRALAELGQADEGGRHDTATERVYQLVQLAAAGHAGVGAALHDLGVLWFEVTAGEDRGDEWERILLTAARKAVTQYGGRQVDRDPCLLVGRLEVAAPAPANDTPDGTDPQPIAPARVWSVREVIGVHPFDPRGSSDQTLAAAALDRMGPALRYAADAGTWLLRGPVRWDTRGDLTQWAVAELAGLMPRGNPDAEKGSDEFDRAKKRQRFLDNGGARKVAGKMAALVAAGTHPSAVELGDLDREPEVLWAGGVPWDLRASADVLTPAHLDPGTPHLHSAAVLPVDGLPTPRWDAFLAAVMPDPEVRAWALRVLAITLTGYPDAAMPIMLGKTRRGKSQTVELVMSVLGSYAHAADPRLLGAADTAHASIVYALRGRRLSFVDEGPREGRWAQERLKQITGGAMLTANQMHRNPISFRPTHTLVLTANDEPVLTDPAIRARVRLIPCEGDEETVRAARAAIGQTHGAAWRAEAPGVLAQLIHEAGRWLADRSSALTAAAPDSIRLRAEEIAAEQDPITNWVEEETEPDATGTKAGELYRAFVTWCRDMGLKSVPSATRWGRELTGLGHPAEPRRDGKFRPLRLRRPGGWAPLLPVPTTTTTATSPAGPGLGRPTVTSSLAGDQLVTSSTATGHTTETAAHTPVFGTSVTSVTSSPTPIAHARAHDARTRAPEAKPAETYNRSHELVNPAADQRVPGSANWSRLAESAKITAKLLADGPVQAEIIRAQRQAAGEPVRDRARELVDAGVKPSRAAIREQKAAEKRAAKAAERAAAIAAAAGEVLPLPLAVDRAGNVLPLDLGQAAAVIDAASSRSGGLTVDVETSGYPVGHELYALRTVQLGDRHAAVVLDPAEHAELIGTRIATAPRLRAHSATADLVPLADAELIDYDEAWLRMDDTVIPAKLADPRQTGSDPGLKLISAAVLGPDATAPAADEARKALFAAGKWLTETKVDTPIERSGWAQVDFGCRTMAIYAASDVLDTGALDQDLPKPDPAVHERERIAQRMTARVAYRGVRIDGEHVERLMTEHEPLRAHHGERVRQLGQLDNPGSDVQVGNALLALGAPLQPAGKSGRPSVAEAVLTPLSKQDNPVGELAREVLAFRHHDTVIGTFLKPYHHLVRHGDGRARPTIYTLGADTGRMSCVRPNFQQLPREGGVRACITADPGHLLISADFSGVELRVAAALSGDMALAQLIAAEDRGEGDGLHWLIARQVYGPNATKGNRYHVKRAVFGRLYGSGIPGIARTLGIPESEAAAVAATLDAICPGVATWSAQVRQAVKQGGTQYPTYSGRVIHLDKRWPHKAPNYLIQGTARELLIDALIRWQDTRWGTCTLWPVHDEVDVQVPEAEADAALAELVRCMETELFGVRIVAEPSAPAFAWQDSA</sequence>
<keyword evidence="2" id="KW-0808">Transferase</keyword>
<evidence type="ECO:0000256" key="5">
    <source>
        <dbReference type="ARBA" id="ARBA00022840"/>
    </source>
</evidence>
<dbReference type="Gene3D" id="1.20.1060.10">
    <property type="entry name" value="Taq DNA Polymerase, Chain T, domain 4"/>
    <property type="match status" value="1"/>
</dbReference>
<organism evidence="10 11">
    <name type="scientific">Labedaea rhizosphaerae</name>
    <dbReference type="NCBI Taxonomy" id="598644"/>
    <lineage>
        <taxon>Bacteria</taxon>
        <taxon>Bacillati</taxon>
        <taxon>Actinomycetota</taxon>
        <taxon>Actinomycetes</taxon>
        <taxon>Pseudonocardiales</taxon>
        <taxon>Pseudonocardiaceae</taxon>
        <taxon>Labedaea</taxon>
    </lineage>
</organism>
<dbReference type="PRINTS" id="PR00868">
    <property type="entry name" value="DNAPOLI"/>
</dbReference>
<dbReference type="EMBL" id="SNXZ01000003">
    <property type="protein sequence ID" value="TDP97657.1"/>
    <property type="molecule type" value="Genomic_DNA"/>
</dbReference>
<evidence type="ECO:0000259" key="9">
    <source>
        <dbReference type="PROSITE" id="PS51206"/>
    </source>
</evidence>
<dbReference type="GO" id="GO:0005524">
    <property type="term" value="F:ATP binding"/>
    <property type="evidence" value="ECO:0007669"/>
    <property type="project" value="UniProtKB-KW"/>
</dbReference>
<protein>
    <recommendedName>
        <fullName evidence="1">DNA-directed DNA polymerase</fullName>
        <ecNumber evidence="1">2.7.7.7</ecNumber>
    </recommendedName>
</protein>
<reference evidence="10 11" key="1">
    <citation type="submission" date="2019-03" db="EMBL/GenBank/DDBJ databases">
        <title>Genomic Encyclopedia of Type Strains, Phase IV (KMG-IV): sequencing the most valuable type-strain genomes for metagenomic binning, comparative biology and taxonomic classification.</title>
        <authorList>
            <person name="Goeker M."/>
        </authorList>
    </citation>
    <scope>NUCLEOTIDE SEQUENCE [LARGE SCALE GENOMIC DNA]</scope>
    <source>
        <strain evidence="10 11">DSM 45361</strain>
    </source>
</reference>
<dbReference type="GO" id="GO:0003677">
    <property type="term" value="F:DNA binding"/>
    <property type="evidence" value="ECO:0007669"/>
    <property type="project" value="InterPro"/>
</dbReference>
<keyword evidence="5" id="KW-0067">ATP-binding</keyword>
<keyword evidence="3" id="KW-0548">Nucleotidyltransferase</keyword>
<dbReference type="GO" id="GO:0006261">
    <property type="term" value="P:DNA-templated DNA replication"/>
    <property type="evidence" value="ECO:0007669"/>
    <property type="project" value="InterPro"/>
</dbReference>
<evidence type="ECO:0000256" key="3">
    <source>
        <dbReference type="ARBA" id="ARBA00022695"/>
    </source>
</evidence>
<dbReference type="Pfam" id="PF19263">
    <property type="entry name" value="DUF5906"/>
    <property type="match status" value="1"/>
</dbReference>
<dbReference type="GO" id="GO:0003887">
    <property type="term" value="F:DNA-directed DNA polymerase activity"/>
    <property type="evidence" value="ECO:0007669"/>
    <property type="project" value="UniProtKB-KW"/>
</dbReference>
<evidence type="ECO:0000313" key="10">
    <source>
        <dbReference type="EMBL" id="TDP97657.1"/>
    </source>
</evidence>
<dbReference type="Pfam" id="PF00476">
    <property type="entry name" value="DNA_pol_A"/>
    <property type="match status" value="1"/>
</dbReference>
<dbReference type="Proteomes" id="UP000295444">
    <property type="component" value="Unassembled WGS sequence"/>
</dbReference>
<proteinExistence type="predicted"/>
<dbReference type="SUPFAM" id="SSF56672">
    <property type="entry name" value="DNA/RNA polymerases"/>
    <property type="match status" value="1"/>
</dbReference>
<evidence type="ECO:0000256" key="4">
    <source>
        <dbReference type="ARBA" id="ARBA00022741"/>
    </source>
</evidence>
<dbReference type="RefSeq" id="WP_133850828.1">
    <property type="nucleotide sequence ID" value="NZ_SNXZ01000003.1"/>
</dbReference>
<dbReference type="Gene3D" id="3.30.70.370">
    <property type="match status" value="1"/>
</dbReference>
<comment type="caution">
    <text evidence="10">The sequence shown here is derived from an EMBL/GenBank/DDBJ whole genome shotgun (WGS) entry which is preliminary data.</text>
</comment>
<evidence type="ECO:0000256" key="6">
    <source>
        <dbReference type="ARBA" id="ARBA00022932"/>
    </source>
</evidence>
<keyword evidence="6" id="KW-0239">DNA-directed DNA polymerase</keyword>
<dbReference type="InterPro" id="IPR014015">
    <property type="entry name" value="Helicase_SF3_DNA-vir"/>
</dbReference>
<feature type="region of interest" description="Disordered" evidence="8">
    <location>
        <begin position="809"/>
        <end position="856"/>
    </location>
</feature>
<dbReference type="InterPro" id="IPR002298">
    <property type="entry name" value="DNA_polymerase_A"/>
</dbReference>
<keyword evidence="4" id="KW-0547">Nucleotide-binding</keyword>
<dbReference type="PANTHER" id="PTHR10133:SF62">
    <property type="entry name" value="DNA POLYMERASE THETA"/>
    <property type="match status" value="1"/>
</dbReference>
<name>A0A4R6SDC8_LABRH</name>
<evidence type="ECO:0000256" key="7">
    <source>
        <dbReference type="ARBA" id="ARBA00049244"/>
    </source>
</evidence>
<accession>A0A4R6SDC8</accession>
<evidence type="ECO:0000256" key="1">
    <source>
        <dbReference type="ARBA" id="ARBA00012417"/>
    </source>
</evidence>
<dbReference type="GO" id="GO:0006302">
    <property type="term" value="P:double-strand break repair"/>
    <property type="evidence" value="ECO:0007669"/>
    <property type="project" value="TreeGrafter"/>
</dbReference>
<dbReference type="InterPro" id="IPR015330">
    <property type="entry name" value="DNA_primase/pol_bifunc_N"/>
</dbReference>
<dbReference type="SMART" id="SM00482">
    <property type="entry name" value="POLAc"/>
    <property type="match status" value="1"/>
</dbReference>
<dbReference type="PANTHER" id="PTHR10133">
    <property type="entry name" value="DNA POLYMERASE I"/>
    <property type="match status" value="1"/>
</dbReference>
<dbReference type="InterPro" id="IPR045455">
    <property type="entry name" value="NrS-1_pol-like_helicase"/>
</dbReference>
<dbReference type="OrthoDB" id="5196455at2"/>
<gene>
    <name evidence="10" type="ORF">EV186_103621</name>
</gene>
<comment type="catalytic activity">
    <reaction evidence="7">
        <text>DNA(n) + a 2'-deoxyribonucleoside 5'-triphosphate = DNA(n+1) + diphosphate</text>
        <dbReference type="Rhea" id="RHEA:22508"/>
        <dbReference type="Rhea" id="RHEA-COMP:17339"/>
        <dbReference type="Rhea" id="RHEA-COMP:17340"/>
        <dbReference type="ChEBI" id="CHEBI:33019"/>
        <dbReference type="ChEBI" id="CHEBI:61560"/>
        <dbReference type="ChEBI" id="CHEBI:173112"/>
        <dbReference type="EC" id="2.7.7.7"/>
    </reaction>
</comment>
<evidence type="ECO:0000313" key="11">
    <source>
        <dbReference type="Proteomes" id="UP000295444"/>
    </source>
</evidence>
<evidence type="ECO:0000256" key="2">
    <source>
        <dbReference type="ARBA" id="ARBA00022679"/>
    </source>
</evidence>
<dbReference type="PROSITE" id="PS00447">
    <property type="entry name" value="DNA_POLYMERASE_A"/>
    <property type="match status" value="1"/>
</dbReference>
<dbReference type="Pfam" id="PF09250">
    <property type="entry name" value="Prim-Pol"/>
    <property type="match status" value="1"/>
</dbReference>
<dbReference type="InterPro" id="IPR027417">
    <property type="entry name" value="P-loop_NTPase"/>
</dbReference>
<dbReference type="InterPro" id="IPR001098">
    <property type="entry name" value="DNA-dir_DNA_pol_A_palm_dom"/>
</dbReference>